<comment type="caution">
    <text evidence="2">The sequence shown here is derived from an EMBL/GenBank/DDBJ whole genome shotgun (WGS) entry which is preliminary data.</text>
</comment>
<gene>
    <name evidence="2" type="ORF">IV500_02830</name>
</gene>
<dbReference type="Pfam" id="PF11387">
    <property type="entry name" value="DUF2795"/>
    <property type="match status" value="1"/>
</dbReference>
<keyword evidence="3" id="KW-1185">Reference proteome</keyword>
<evidence type="ECO:0000313" key="2">
    <source>
        <dbReference type="EMBL" id="MBG0738366.1"/>
    </source>
</evidence>
<evidence type="ECO:0000313" key="3">
    <source>
        <dbReference type="Proteomes" id="UP000655366"/>
    </source>
</evidence>
<accession>A0A931CM17</accession>
<proteinExistence type="predicted"/>
<protein>
    <submittedName>
        <fullName evidence="2">DUF2795 domain-containing protein</fullName>
    </submittedName>
</protein>
<feature type="region of interest" description="Disordered" evidence="1">
    <location>
        <begin position="44"/>
        <end position="65"/>
    </location>
</feature>
<reference evidence="2 3" key="1">
    <citation type="submission" date="2020-11" db="EMBL/GenBank/DDBJ databases">
        <title>Arthrobacter antarcticus sp. nov., isolated from Antarctic Soil.</title>
        <authorList>
            <person name="Li J."/>
        </authorList>
    </citation>
    <scope>NUCLEOTIDE SEQUENCE [LARGE SCALE GENOMIC DNA]</scope>
    <source>
        <strain evidence="2 3">Z1-20</strain>
    </source>
</reference>
<sequence length="65" mass="6834">MSDSPNPIAIQKFLGGIDYPASRAQLVSKAEDSGADEPVLEALRNMPDREYNGPDEVSKAVSGGA</sequence>
<feature type="compositionally biased region" description="Basic and acidic residues" evidence="1">
    <location>
        <begin position="46"/>
        <end position="58"/>
    </location>
</feature>
<dbReference type="Proteomes" id="UP000655366">
    <property type="component" value="Unassembled WGS sequence"/>
</dbReference>
<dbReference type="AlphaFoldDB" id="A0A931CM17"/>
<dbReference type="RefSeq" id="WP_196395309.1">
    <property type="nucleotide sequence ID" value="NZ_JADNYM010000003.1"/>
</dbReference>
<organism evidence="2 3">
    <name type="scientific">Arthrobacter terrae</name>
    <dbReference type="NCBI Taxonomy" id="2935737"/>
    <lineage>
        <taxon>Bacteria</taxon>
        <taxon>Bacillati</taxon>
        <taxon>Actinomycetota</taxon>
        <taxon>Actinomycetes</taxon>
        <taxon>Micrococcales</taxon>
        <taxon>Micrococcaceae</taxon>
        <taxon>Arthrobacter</taxon>
    </lineage>
</organism>
<name>A0A931CM17_9MICC</name>
<dbReference type="InterPro" id="IPR021527">
    <property type="entry name" value="DUF2795"/>
</dbReference>
<dbReference type="EMBL" id="JADNYM010000003">
    <property type="protein sequence ID" value="MBG0738366.1"/>
    <property type="molecule type" value="Genomic_DNA"/>
</dbReference>
<evidence type="ECO:0000256" key="1">
    <source>
        <dbReference type="SAM" id="MobiDB-lite"/>
    </source>
</evidence>